<sequence length="965" mass="108207">MKFKSKLWLLPLSTALVTPLAVVACSKDGVKTPESPTPGSTPGSGDSTQNSKGINVDVFTNPNDVRNIDIVKSEYVTQRVLRNGINSTFQAREFDNDVSNTYGSWNGASKDQTAGLLIRKSTVGKAEIERKADASGAVTFSVKRPSMWKYKLELASKVVLTTKDGQKVEFDKDDALLTEKPTNGSYKLAVYQGFSEDDRSINSKKFFDTLKDSTKLQIEVKKGVKWVNSNGEQTKYEVVPQDFYISWMRTQFLGAAVRKEAGKNLSGVTTEELDKAASSILSSGSTYFGEESRYPNEYLYGLYRTDSTKFSQEDQLIQDNMVTFHKLETEETGDFAALLENLTTSQDFVAAPSQYIAEKTGENLPELTSFNTSVKTDDLKAKLKQIPAEHILSKSGVYWYGINDKNNLYAGAFYYKGYDKDTQEESWVQNKYFVDQDWVNSPTSIKQYVLRYKNQGDEPQFKATLWDDYKKGRISSLPYTFITDDQRTTVEKSPLKYGLEYSQSLNKSQISSTQGFDLLPAVTNLPANFNPENAEEVKNIKDTISYNDTFSNLVYGKSVDEMIKSQFKGDDVYNLLSGNAVIFRSLISAAINFDHVASFVSEGKSKMYIAGFAPDANIGGSDQISSNVKSLRDDYDNVNSIAYLNADYTKSDYTSPDDYAFKAETAGSNLDKLKSPQFEKVKAEVKKFLDANNVGANDKVTWQLTYRYINWNPQKMEAIYAELPNLIKELDPRLDLKTKIYSQAEVGQFYNQHLYGRSPQKIGGWGYDVNSLGSGIDGFASLYDFAIPSLLLGQDLPSDASDAAKDNQTKFKTAFPALFKLSQEFNNWIKEQLAKNAFTLSVGLEQLRKLTLAELDEISHRLSAFKYDETQNKLVANDSPKPTDVDLTTLTSRFFTSYTTTLTNAQNIDLAKELILYTGVTPGRSKLISREGFSPTLTNPYYVYPFVGGEQTWYSDTKVFQEGKN</sequence>
<dbReference type="OrthoDB" id="395154at2"/>
<reference evidence="3 4" key="1">
    <citation type="submission" date="2019-01" db="EMBL/GenBank/DDBJ databases">
        <title>Complete sequence and annotation of the Mycoplasma phocirhinis strain 852T genome.</title>
        <authorList>
            <person name="Frasca S.Jr."/>
            <person name="Kutish G.F."/>
            <person name="Castellanos Gell J."/>
            <person name="Michaels D.L."/>
            <person name="Brown D.R."/>
        </authorList>
    </citation>
    <scope>NUCLEOTIDE SEQUENCE [LARGE SCALE GENOMIC DNA]</scope>
    <source>
        <strain evidence="3 4">852</strain>
    </source>
</reference>
<dbReference type="EMBL" id="CP034841">
    <property type="protein sequence ID" value="QBF34734.1"/>
    <property type="molecule type" value="Genomic_DNA"/>
</dbReference>
<feature type="signal peptide" evidence="2">
    <location>
        <begin position="1"/>
        <end position="24"/>
    </location>
</feature>
<evidence type="ECO:0000313" key="4">
    <source>
        <dbReference type="Proteomes" id="UP000289326"/>
    </source>
</evidence>
<evidence type="ECO:0008006" key="5">
    <source>
        <dbReference type="Google" id="ProtNLM"/>
    </source>
</evidence>
<evidence type="ECO:0000256" key="1">
    <source>
        <dbReference type="SAM" id="MobiDB-lite"/>
    </source>
</evidence>
<dbReference type="KEGG" id="mphi:EG856_02285"/>
<dbReference type="AlphaFoldDB" id="A0A4P6MSR6"/>
<proteinExistence type="predicted"/>
<name>A0A4P6MSR6_9BACT</name>
<gene>
    <name evidence="3" type="ORF">EG856_02285</name>
</gene>
<organism evidence="3 4">
    <name type="scientific">Mycoplasmopsis phocirhinis</name>
    <dbReference type="NCBI Taxonomy" id="142650"/>
    <lineage>
        <taxon>Bacteria</taxon>
        <taxon>Bacillati</taxon>
        <taxon>Mycoplasmatota</taxon>
        <taxon>Mycoplasmoidales</taxon>
        <taxon>Metamycoplasmataceae</taxon>
        <taxon>Mycoplasmopsis</taxon>
    </lineage>
</organism>
<evidence type="ECO:0000313" key="3">
    <source>
        <dbReference type="EMBL" id="QBF34734.1"/>
    </source>
</evidence>
<feature type="region of interest" description="Disordered" evidence="1">
    <location>
        <begin position="28"/>
        <end position="55"/>
    </location>
</feature>
<dbReference type="RefSeq" id="WP_130429511.1">
    <property type="nucleotide sequence ID" value="NZ_CP034841.1"/>
</dbReference>
<accession>A0A4P6MSR6</accession>
<feature type="compositionally biased region" description="Low complexity" evidence="1">
    <location>
        <begin position="32"/>
        <end position="48"/>
    </location>
</feature>
<dbReference type="NCBIfam" id="NF045850">
    <property type="entry name" value="ABC_Mplas_LP"/>
    <property type="match status" value="1"/>
</dbReference>
<keyword evidence="4" id="KW-1185">Reference proteome</keyword>
<dbReference type="PROSITE" id="PS51257">
    <property type="entry name" value="PROKAR_LIPOPROTEIN"/>
    <property type="match status" value="1"/>
</dbReference>
<evidence type="ECO:0000256" key="2">
    <source>
        <dbReference type="SAM" id="SignalP"/>
    </source>
</evidence>
<dbReference type="Proteomes" id="UP000289326">
    <property type="component" value="Chromosome"/>
</dbReference>
<keyword evidence="2" id="KW-0732">Signal</keyword>
<protein>
    <recommendedName>
        <fullName evidence="5">Lipoprotein</fullName>
    </recommendedName>
</protein>
<feature type="chain" id="PRO_5020557589" description="Lipoprotein" evidence="2">
    <location>
        <begin position="25"/>
        <end position="965"/>
    </location>
</feature>